<dbReference type="PANTHER" id="PTHR39217:SF1">
    <property type="entry name" value="GLUTATHIONE SYNTHETASE"/>
    <property type="match status" value="1"/>
</dbReference>
<name>A0A3N2CTF5_9ACTN</name>
<protein>
    <recommendedName>
        <fullName evidence="3">ATP-grasp domain-containing protein</fullName>
    </recommendedName>
</protein>
<dbReference type="PANTHER" id="PTHR39217">
    <property type="match status" value="1"/>
</dbReference>
<dbReference type="InterPro" id="IPR053191">
    <property type="entry name" value="DcsG_Biosynth_Enzyme"/>
</dbReference>
<sequence>MIERLAWVTTRGARGRDEDEPLVLPALARAGVAVDVVDWDDPHVDWAAYDRAVLRSAWDYPDRLAEFLPWLDRVAAATDLVNPPATVRWSLDKHYLRDLDAAGVPITPTTFLLPGEQADLTHLAQGDFVVKPAVGAGSRDTATYGPEHHDVALAHVARLHAADRAVLVQPFLASVATDGEWPLVYLQGHFSHAASKRVAVPRAGAVEDLFAEETNAPHDAEPAQVAVGDAAMEVVTGLLGTPAYARVDVVRDDDGGCCVLEVELVEPSLFLPYAEPAAVDRLVGALVGGPRSR</sequence>
<keyword evidence="2" id="KW-1185">Reference proteome</keyword>
<organism evidence="1 2">
    <name type="scientific">Nocardioides aurantiacus</name>
    <dbReference type="NCBI Taxonomy" id="86796"/>
    <lineage>
        <taxon>Bacteria</taxon>
        <taxon>Bacillati</taxon>
        <taxon>Actinomycetota</taxon>
        <taxon>Actinomycetes</taxon>
        <taxon>Propionibacteriales</taxon>
        <taxon>Nocardioidaceae</taxon>
        <taxon>Nocardioides</taxon>
    </lineage>
</organism>
<reference evidence="1 2" key="1">
    <citation type="submission" date="2018-11" db="EMBL/GenBank/DDBJ databases">
        <title>Sequencing the genomes of 1000 actinobacteria strains.</title>
        <authorList>
            <person name="Klenk H.-P."/>
        </authorList>
    </citation>
    <scope>NUCLEOTIDE SEQUENCE [LARGE SCALE GENOMIC DNA]</scope>
    <source>
        <strain evidence="1 2">DSM 12652</strain>
    </source>
</reference>
<proteinExistence type="predicted"/>
<gene>
    <name evidence="1" type="ORF">EDD33_1665</name>
</gene>
<dbReference type="Proteomes" id="UP000281738">
    <property type="component" value="Unassembled WGS sequence"/>
</dbReference>
<evidence type="ECO:0000313" key="1">
    <source>
        <dbReference type="EMBL" id="ROR90817.1"/>
    </source>
</evidence>
<evidence type="ECO:0000313" key="2">
    <source>
        <dbReference type="Proteomes" id="UP000281738"/>
    </source>
</evidence>
<dbReference type="OrthoDB" id="3373978at2"/>
<comment type="caution">
    <text evidence="1">The sequence shown here is derived from an EMBL/GenBank/DDBJ whole genome shotgun (WGS) entry which is preliminary data.</text>
</comment>
<dbReference type="RefSeq" id="WP_123389984.1">
    <property type="nucleotide sequence ID" value="NZ_RKHO01000001.1"/>
</dbReference>
<dbReference type="EMBL" id="RKHO01000001">
    <property type="protein sequence ID" value="ROR90817.1"/>
    <property type="molecule type" value="Genomic_DNA"/>
</dbReference>
<dbReference type="AlphaFoldDB" id="A0A3N2CTF5"/>
<accession>A0A3N2CTF5</accession>
<evidence type="ECO:0008006" key="3">
    <source>
        <dbReference type="Google" id="ProtNLM"/>
    </source>
</evidence>
<dbReference type="SUPFAM" id="SSF56059">
    <property type="entry name" value="Glutathione synthetase ATP-binding domain-like"/>
    <property type="match status" value="1"/>
</dbReference>